<feature type="transmembrane region" description="Helical" evidence="1">
    <location>
        <begin position="45"/>
        <end position="68"/>
    </location>
</feature>
<evidence type="ECO:0000313" key="4">
    <source>
        <dbReference type="Proteomes" id="UP000198847"/>
    </source>
</evidence>
<dbReference type="STRING" id="112903.SAMN04490178_11117"/>
<dbReference type="RefSeq" id="WP_091746720.1">
    <property type="nucleotide sequence ID" value="NZ_FODY01000011.1"/>
</dbReference>
<accession>A0A1H8VEC1</accession>
<feature type="domain" description="Heparan-alpha-glucosaminide N-acetyltransferase catalytic" evidence="2">
    <location>
        <begin position="7"/>
        <end position="219"/>
    </location>
</feature>
<keyword evidence="4" id="KW-1185">Reference proteome</keyword>
<gene>
    <name evidence="3" type="ORF">SAMN04490178_11117</name>
</gene>
<dbReference type="EMBL" id="FODY01000011">
    <property type="protein sequence ID" value="SEP13228.1"/>
    <property type="molecule type" value="Genomic_DNA"/>
</dbReference>
<evidence type="ECO:0000313" key="3">
    <source>
        <dbReference type="EMBL" id="SEP13228.1"/>
    </source>
</evidence>
<dbReference type="Proteomes" id="UP000198847">
    <property type="component" value="Unassembled WGS sequence"/>
</dbReference>
<evidence type="ECO:0000259" key="2">
    <source>
        <dbReference type="Pfam" id="PF07786"/>
    </source>
</evidence>
<feature type="transmembrane region" description="Helical" evidence="1">
    <location>
        <begin position="12"/>
        <end position="29"/>
    </location>
</feature>
<keyword evidence="1" id="KW-0812">Transmembrane</keyword>
<feature type="transmembrane region" description="Helical" evidence="1">
    <location>
        <begin position="123"/>
        <end position="149"/>
    </location>
</feature>
<dbReference type="OrthoDB" id="9807591at2"/>
<keyword evidence="1" id="KW-0472">Membrane</keyword>
<dbReference type="InterPro" id="IPR012429">
    <property type="entry name" value="HGSNAT_cat"/>
</dbReference>
<evidence type="ECO:0000256" key="1">
    <source>
        <dbReference type="SAM" id="Phobius"/>
    </source>
</evidence>
<feature type="transmembrane region" description="Helical" evidence="1">
    <location>
        <begin position="98"/>
        <end position="116"/>
    </location>
</feature>
<name>A0A1H8VEC1_9FIRM</name>
<feature type="transmembrane region" description="Helical" evidence="1">
    <location>
        <begin position="211"/>
        <end position="231"/>
    </location>
</feature>
<organism evidence="3 4">
    <name type="scientific">Propionispora vibrioides</name>
    <dbReference type="NCBI Taxonomy" id="112903"/>
    <lineage>
        <taxon>Bacteria</taxon>
        <taxon>Bacillati</taxon>
        <taxon>Bacillota</taxon>
        <taxon>Negativicutes</taxon>
        <taxon>Selenomonadales</taxon>
        <taxon>Sporomusaceae</taxon>
        <taxon>Propionispora</taxon>
    </lineage>
</organism>
<reference evidence="3 4" key="1">
    <citation type="submission" date="2016-10" db="EMBL/GenBank/DDBJ databases">
        <authorList>
            <person name="de Groot N.N."/>
        </authorList>
    </citation>
    <scope>NUCLEOTIDE SEQUENCE [LARGE SCALE GENOMIC DNA]</scope>
    <source>
        <strain evidence="3 4">DSM 13305</strain>
    </source>
</reference>
<sequence length="232" mass="25598">MVTPSARIREIDLLRALAIVLMTLFHAIFDAAEFYDANISYTSGIWYYTGKLSAILFLLTSGISVTLGSHSLKRGLTVLAAGLLVIAATYWFSPASFVIFGILQLIGTSMLTYPLLRRLSCPLLALLAIAAWLAGLSLQGVTTGSLYLLPFGVTPPFFASLDYYPLLPWYGFFVAGLLLGKVCYPARQPLFPHLPDQRLLTGLEWLGRHSLLTYLIHQPVLLLLFAVFMPLL</sequence>
<dbReference type="Pfam" id="PF07786">
    <property type="entry name" value="HGSNAT_cat"/>
    <property type="match status" value="1"/>
</dbReference>
<protein>
    <submittedName>
        <fullName evidence="3">Uncharacterized membrane protein</fullName>
    </submittedName>
</protein>
<feature type="transmembrane region" description="Helical" evidence="1">
    <location>
        <begin position="169"/>
        <end position="190"/>
    </location>
</feature>
<keyword evidence="1" id="KW-1133">Transmembrane helix</keyword>
<feature type="transmembrane region" description="Helical" evidence="1">
    <location>
        <begin position="75"/>
        <end position="92"/>
    </location>
</feature>
<proteinExistence type="predicted"/>
<dbReference type="AlphaFoldDB" id="A0A1H8VEC1"/>